<feature type="transmembrane region" description="Helical" evidence="1">
    <location>
        <begin position="95"/>
        <end position="114"/>
    </location>
</feature>
<protein>
    <submittedName>
        <fullName evidence="2">Uncharacterized protein</fullName>
    </submittedName>
</protein>
<reference evidence="3" key="1">
    <citation type="submission" date="2019-06" db="EMBL/GenBank/DDBJ databases">
        <authorList>
            <person name="Broberg M."/>
        </authorList>
    </citation>
    <scope>NUCLEOTIDE SEQUENCE [LARGE SCALE GENOMIC DNA]</scope>
</reference>
<dbReference type="Proteomes" id="UP000775872">
    <property type="component" value="Unassembled WGS sequence"/>
</dbReference>
<keyword evidence="3" id="KW-1185">Reference proteome</keyword>
<gene>
    <name evidence="2" type="ORF">CSOL1703_00008635</name>
</gene>
<dbReference type="OrthoDB" id="4922812at2759"/>
<comment type="caution">
    <text evidence="2">The sequence shown here is derived from an EMBL/GenBank/DDBJ whole genome shotgun (WGS) entry which is preliminary data.</text>
</comment>
<feature type="transmembrane region" description="Helical" evidence="1">
    <location>
        <begin position="69"/>
        <end position="89"/>
    </location>
</feature>
<proteinExistence type="predicted"/>
<sequence length="134" mass="15312">MHLAKTLIRGDQTTRPTYQVTGLTRPFLTLAALYTDDEQLHCGSVKLVCAFIYVRLMIFSYRILRLDRVFTGPTVYAHAVFIGGLLAVYDADFPFGIPVYVIQVGLMTSLHRFVADYVQRKMWVFTNPAFDEKP</sequence>
<keyword evidence="1" id="KW-0812">Transmembrane</keyword>
<dbReference type="AlphaFoldDB" id="A0A9N9ZKA2"/>
<name>A0A9N9ZKA2_9HYPO</name>
<evidence type="ECO:0000313" key="3">
    <source>
        <dbReference type="Proteomes" id="UP000775872"/>
    </source>
</evidence>
<organism evidence="2 3">
    <name type="scientific">Clonostachys solani</name>
    <dbReference type="NCBI Taxonomy" id="160281"/>
    <lineage>
        <taxon>Eukaryota</taxon>
        <taxon>Fungi</taxon>
        <taxon>Dikarya</taxon>
        <taxon>Ascomycota</taxon>
        <taxon>Pezizomycotina</taxon>
        <taxon>Sordariomycetes</taxon>
        <taxon>Hypocreomycetidae</taxon>
        <taxon>Hypocreales</taxon>
        <taxon>Bionectriaceae</taxon>
        <taxon>Clonostachys</taxon>
    </lineage>
</organism>
<keyword evidence="1" id="KW-1133">Transmembrane helix</keyword>
<evidence type="ECO:0000256" key="1">
    <source>
        <dbReference type="SAM" id="Phobius"/>
    </source>
</evidence>
<accession>A0A9N9ZKA2</accession>
<dbReference type="EMBL" id="CABFOC020000082">
    <property type="protein sequence ID" value="CAH0058157.1"/>
    <property type="molecule type" value="Genomic_DNA"/>
</dbReference>
<reference evidence="2 3" key="2">
    <citation type="submission" date="2021-10" db="EMBL/GenBank/DDBJ databases">
        <authorList>
            <person name="Piombo E."/>
        </authorList>
    </citation>
    <scope>NUCLEOTIDE SEQUENCE [LARGE SCALE GENOMIC DNA]</scope>
</reference>
<evidence type="ECO:0000313" key="2">
    <source>
        <dbReference type="EMBL" id="CAH0058157.1"/>
    </source>
</evidence>
<keyword evidence="1" id="KW-0472">Membrane</keyword>